<evidence type="ECO:0008006" key="6">
    <source>
        <dbReference type="Google" id="ProtNLM"/>
    </source>
</evidence>
<accession>A0A2A7MQY2</accession>
<dbReference type="AlphaFoldDB" id="A0A2A7MQY2"/>
<reference evidence="2 5" key="2">
    <citation type="journal article" date="2019" name="Emerg. Microbes Infect.">
        <title>Comprehensive subspecies identification of 175 nontuberculous mycobacteria species based on 7547 genomic profiles.</title>
        <authorList>
            <person name="Matsumoto Y."/>
            <person name="Kinjo T."/>
            <person name="Motooka D."/>
            <person name="Nabeya D."/>
            <person name="Jung N."/>
            <person name="Uechi K."/>
            <person name="Horii T."/>
            <person name="Iida T."/>
            <person name="Fujita J."/>
            <person name="Nakamura S."/>
        </authorList>
    </citation>
    <scope>NUCLEOTIDE SEQUENCE [LARGE SCALE GENOMIC DNA]</scope>
    <source>
        <strain evidence="2 5">JCM 6377</strain>
    </source>
</reference>
<keyword evidence="4" id="KW-1185">Reference proteome</keyword>
<comment type="caution">
    <text evidence="3">The sequence shown here is derived from an EMBL/GenBank/DDBJ whole genome shotgun (WGS) entry which is preliminary data.</text>
</comment>
<dbReference type="RefSeq" id="WP_097944094.1">
    <property type="nucleotide sequence ID" value="NZ_BLKS01000004.1"/>
</dbReference>
<feature type="signal peptide" evidence="1">
    <location>
        <begin position="1"/>
        <end position="22"/>
    </location>
</feature>
<evidence type="ECO:0000313" key="4">
    <source>
        <dbReference type="Proteomes" id="UP000220914"/>
    </source>
</evidence>
<protein>
    <recommendedName>
        <fullName evidence="6">TMhelix containing protein</fullName>
    </recommendedName>
</protein>
<dbReference type="Proteomes" id="UP000465302">
    <property type="component" value="Unassembled WGS sequence"/>
</dbReference>
<evidence type="ECO:0000313" key="2">
    <source>
        <dbReference type="EMBL" id="GFG55804.1"/>
    </source>
</evidence>
<proteinExistence type="predicted"/>
<dbReference type="EMBL" id="PDCP01000095">
    <property type="protein sequence ID" value="PEG33741.1"/>
    <property type="molecule type" value="Genomic_DNA"/>
</dbReference>
<gene>
    <name evidence="3" type="ORF">CQY20_29200</name>
    <name evidence="2" type="ORF">MAGR_72450</name>
</gene>
<dbReference type="Proteomes" id="UP000220914">
    <property type="component" value="Unassembled WGS sequence"/>
</dbReference>
<reference evidence="2" key="3">
    <citation type="submission" date="2020-02" db="EMBL/GenBank/DDBJ databases">
        <authorList>
            <person name="Matsumoto Y."/>
            <person name="Motooka D."/>
            <person name="Nakamura S."/>
        </authorList>
    </citation>
    <scope>NUCLEOTIDE SEQUENCE</scope>
    <source>
        <strain evidence="2">JCM 6377</strain>
    </source>
</reference>
<dbReference type="OrthoDB" id="4950701at2"/>
<name>A0A2A7MQY2_MYCAG</name>
<reference evidence="3 4" key="1">
    <citation type="submission" date="2017-10" db="EMBL/GenBank/DDBJ databases">
        <title>The new phylogeny of genus Mycobacterium.</title>
        <authorList>
            <person name="Tortoli E."/>
            <person name="Trovato A."/>
            <person name="Cirillo D.M."/>
        </authorList>
    </citation>
    <scope>NUCLEOTIDE SEQUENCE [LARGE SCALE GENOMIC DNA]</scope>
    <source>
        <strain evidence="3 4">CCUG37673</strain>
    </source>
</reference>
<evidence type="ECO:0000256" key="1">
    <source>
        <dbReference type="SAM" id="SignalP"/>
    </source>
</evidence>
<organism evidence="3 4">
    <name type="scientific">Mycolicibacterium agri</name>
    <name type="common">Mycobacterium agri</name>
    <dbReference type="NCBI Taxonomy" id="36811"/>
    <lineage>
        <taxon>Bacteria</taxon>
        <taxon>Bacillati</taxon>
        <taxon>Actinomycetota</taxon>
        <taxon>Actinomycetes</taxon>
        <taxon>Mycobacteriales</taxon>
        <taxon>Mycobacteriaceae</taxon>
        <taxon>Mycolicibacterium</taxon>
    </lineage>
</organism>
<keyword evidence="1" id="KW-0732">Signal</keyword>
<feature type="chain" id="PRO_5038298502" description="TMhelix containing protein" evidence="1">
    <location>
        <begin position="23"/>
        <end position="69"/>
    </location>
</feature>
<sequence length="69" mass="7295">MKGGKILSVLAVVWLLSGAVAAYQRDYFSDSEITCATVASIAMTVVVGPMNYRGVNAEATDCQLPEPSQ</sequence>
<dbReference type="EMBL" id="BLKS01000004">
    <property type="protein sequence ID" value="GFG55804.1"/>
    <property type="molecule type" value="Genomic_DNA"/>
</dbReference>
<evidence type="ECO:0000313" key="3">
    <source>
        <dbReference type="EMBL" id="PEG33741.1"/>
    </source>
</evidence>
<evidence type="ECO:0000313" key="5">
    <source>
        <dbReference type="Proteomes" id="UP000465302"/>
    </source>
</evidence>